<accession>A0A5S9Q5T3</accession>
<dbReference type="PANTHER" id="PTHR36057">
    <property type="match status" value="1"/>
</dbReference>
<protein>
    <recommendedName>
        <fullName evidence="5">DUF1223 domain-containing protein</fullName>
    </recommendedName>
</protein>
<evidence type="ECO:0000313" key="3">
    <source>
        <dbReference type="Proteomes" id="UP000435877"/>
    </source>
</evidence>
<dbReference type="EMBL" id="CACSIK010000001">
    <property type="protein sequence ID" value="CAA0094932.1"/>
    <property type="molecule type" value="Genomic_DNA"/>
</dbReference>
<gene>
    <name evidence="1" type="ORF">IHBHHGIJ_02652</name>
    <name evidence="2" type="ORF">KFEGEMFD_02839</name>
</gene>
<dbReference type="Proteomes" id="UP000435877">
    <property type="component" value="Unassembled WGS sequence"/>
</dbReference>
<reference evidence="3 4" key="1">
    <citation type="submission" date="2019-11" db="EMBL/GenBank/DDBJ databases">
        <authorList>
            <person name="Holert J."/>
        </authorList>
    </citation>
    <scope>NUCLEOTIDE SEQUENCE [LARGE SCALE GENOMIC DNA]</scope>
    <source>
        <strain evidence="2">BC3_2A</strain>
        <strain evidence="1">SB11_1A</strain>
    </source>
</reference>
<dbReference type="Proteomes" id="UP000439591">
    <property type="component" value="Unassembled WGS sequence"/>
</dbReference>
<dbReference type="AlphaFoldDB" id="A0A5S9Q5T3"/>
<dbReference type="PANTHER" id="PTHR36057:SF1">
    <property type="entry name" value="LIPOPROTEIN LIPID ATTACHMENT SITE-LIKE PROTEIN, PUTATIVE (DUF1223)-RELATED"/>
    <property type="match status" value="1"/>
</dbReference>
<evidence type="ECO:0000313" key="2">
    <source>
        <dbReference type="EMBL" id="CAA0112764.1"/>
    </source>
</evidence>
<evidence type="ECO:0000313" key="4">
    <source>
        <dbReference type="Proteomes" id="UP000439591"/>
    </source>
</evidence>
<dbReference type="RefSeq" id="WP_159269166.1">
    <property type="nucleotide sequence ID" value="NZ_CACSIK010000001.1"/>
</dbReference>
<dbReference type="EMBL" id="CACSIM010000004">
    <property type="protein sequence ID" value="CAA0112764.1"/>
    <property type="molecule type" value="Genomic_DNA"/>
</dbReference>
<evidence type="ECO:0000313" key="1">
    <source>
        <dbReference type="EMBL" id="CAA0094932.1"/>
    </source>
</evidence>
<dbReference type="InterPro" id="IPR010634">
    <property type="entry name" value="DUF1223"/>
</dbReference>
<proteinExistence type="predicted"/>
<name>A0A5S9Q5T3_9GAMM</name>
<dbReference type="Pfam" id="PF06764">
    <property type="entry name" value="DUF1223"/>
    <property type="match status" value="1"/>
</dbReference>
<dbReference type="OrthoDB" id="9808254at2"/>
<sequence length="264" mass="29513">MLLQRYLLERCVVAMCLLFICSSIPLSARALTLRSANHATTTVELYTSEGCSSCPNADAWLSSLKRAPNLFSQFIPIAFHVDYWDQLGWQDRFALPGNTRRQRDMSRIGMVSQVYTPGFVVNSREWRGWFSGGSQVTANQLPVSDRTVGVLRARWPEGAQMLTLSFTPDSLETDNLQLHIAIVGMGLKTDVRHGENKGRLLHHDFVVLSHGIYPFGDIIKGTIHKRVTAPDIPDRGQDASVLVVWVSGMEQPDILQAVAGYLDW</sequence>
<dbReference type="SUPFAM" id="SSF52833">
    <property type="entry name" value="Thioredoxin-like"/>
    <property type="match status" value="1"/>
</dbReference>
<organism evidence="2 4">
    <name type="scientific">Zhongshania aliphaticivorans</name>
    <dbReference type="NCBI Taxonomy" id="1470434"/>
    <lineage>
        <taxon>Bacteria</taxon>
        <taxon>Pseudomonadati</taxon>
        <taxon>Pseudomonadota</taxon>
        <taxon>Gammaproteobacteria</taxon>
        <taxon>Cellvibrionales</taxon>
        <taxon>Spongiibacteraceae</taxon>
        <taxon>Zhongshania</taxon>
    </lineage>
</organism>
<keyword evidence="3" id="KW-1185">Reference proteome</keyword>
<evidence type="ECO:0008006" key="5">
    <source>
        <dbReference type="Google" id="ProtNLM"/>
    </source>
</evidence>
<dbReference type="InterPro" id="IPR036249">
    <property type="entry name" value="Thioredoxin-like_sf"/>
</dbReference>